<feature type="domain" description="IclR-ED" evidence="5">
    <location>
        <begin position="64"/>
        <end position="243"/>
    </location>
</feature>
<dbReference type="PANTHER" id="PTHR30136">
    <property type="entry name" value="HELIX-TURN-HELIX TRANSCRIPTIONAL REGULATOR, ICLR FAMILY"/>
    <property type="match status" value="1"/>
</dbReference>
<dbReference type="Gene3D" id="3.30.450.40">
    <property type="match status" value="1"/>
</dbReference>
<dbReference type="RefSeq" id="WP_066189396.1">
    <property type="nucleotide sequence ID" value="NZ_JAFDQP010000001.1"/>
</dbReference>
<dbReference type="InterPro" id="IPR050707">
    <property type="entry name" value="HTH_MetabolicPath_Reg"/>
</dbReference>
<dbReference type="SUPFAM" id="SSF55781">
    <property type="entry name" value="GAF domain-like"/>
    <property type="match status" value="1"/>
</dbReference>
<evidence type="ECO:0000313" key="6">
    <source>
        <dbReference type="EMBL" id="PKG28335.1"/>
    </source>
</evidence>
<dbReference type="InterPro" id="IPR036390">
    <property type="entry name" value="WH_DNA-bd_sf"/>
</dbReference>
<dbReference type="InterPro" id="IPR005471">
    <property type="entry name" value="Tscrpt_reg_IclR_N"/>
</dbReference>
<keyword evidence="1" id="KW-0805">Transcription regulation</keyword>
<dbReference type="InterPro" id="IPR029016">
    <property type="entry name" value="GAF-like_dom_sf"/>
</dbReference>
<proteinExistence type="predicted"/>
<gene>
    <name evidence="6" type="ORF">CWS20_14090</name>
</gene>
<dbReference type="Proteomes" id="UP000233343">
    <property type="component" value="Unassembled WGS sequence"/>
</dbReference>
<keyword evidence="2" id="KW-0238">DNA-binding</keyword>
<dbReference type="PROSITE" id="PS51077">
    <property type="entry name" value="HTH_ICLR"/>
    <property type="match status" value="1"/>
</dbReference>
<organism evidence="6 7">
    <name type="scientific">Cytobacillus horneckiae</name>
    <dbReference type="NCBI Taxonomy" id="549687"/>
    <lineage>
        <taxon>Bacteria</taxon>
        <taxon>Bacillati</taxon>
        <taxon>Bacillota</taxon>
        <taxon>Bacilli</taxon>
        <taxon>Bacillales</taxon>
        <taxon>Bacillaceae</taxon>
        <taxon>Cytobacillus</taxon>
    </lineage>
</organism>
<dbReference type="SMART" id="SM00346">
    <property type="entry name" value="HTH_ICLR"/>
    <property type="match status" value="1"/>
</dbReference>
<dbReference type="Pfam" id="PF09339">
    <property type="entry name" value="HTH_IclR"/>
    <property type="match status" value="1"/>
</dbReference>
<accession>A0A2N0ZFQ4</accession>
<evidence type="ECO:0000256" key="1">
    <source>
        <dbReference type="ARBA" id="ARBA00023015"/>
    </source>
</evidence>
<dbReference type="EMBL" id="PISD01000030">
    <property type="protein sequence ID" value="PKG28335.1"/>
    <property type="molecule type" value="Genomic_DNA"/>
</dbReference>
<dbReference type="GO" id="GO:0045892">
    <property type="term" value="P:negative regulation of DNA-templated transcription"/>
    <property type="evidence" value="ECO:0007669"/>
    <property type="project" value="TreeGrafter"/>
</dbReference>
<comment type="caution">
    <text evidence="6">The sequence shown here is derived from an EMBL/GenBank/DDBJ whole genome shotgun (WGS) entry which is preliminary data.</text>
</comment>
<sequence length="245" mass="27812">MKIIEKMAKILSLYSMDRTSLSISEVQEELGYPKSTVFRILNALEEFDYIERNNDTHRYSLGVNFFRLGSIVQSQLDFRHVAMPIMKKIVEETSETVELNIIDDLNRVCVEKVDSPQDVRNFVRIGERKPLHLGASGKVLIAFQKETDLEKILDNLAEQNSNIPIQALREELNQINERGFCVTKGERVPGSFAIAAPVFDQNKEMVASLTIAGPIQRLTPEHEDELVAKINEGARQISNSLGYFE</sequence>
<dbReference type="Gene3D" id="1.10.10.10">
    <property type="entry name" value="Winged helix-like DNA-binding domain superfamily/Winged helix DNA-binding domain"/>
    <property type="match status" value="1"/>
</dbReference>
<evidence type="ECO:0000256" key="3">
    <source>
        <dbReference type="ARBA" id="ARBA00023163"/>
    </source>
</evidence>
<dbReference type="GO" id="GO:0003677">
    <property type="term" value="F:DNA binding"/>
    <property type="evidence" value="ECO:0007669"/>
    <property type="project" value="UniProtKB-KW"/>
</dbReference>
<dbReference type="AlphaFoldDB" id="A0A2N0ZFQ4"/>
<dbReference type="SUPFAM" id="SSF46785">
    <property type="entry name" value="Winged helix' DNA-binding domain"/>
    <property type="match status" value="1"/>
</dbReference>
<keyword evidence="3" id="KW-0804">Transcription</keyword>
<dbReference type="Pfam" id="PF01614">
    <property type="entry name" value="IclR_C"/>
    <property type="match status" value="1"/>
</dbReference>
<keyword evidence="7" id="KW-1185">Reference proteome</keyword>
<name>A0A2N0ZFQ4_9BACI</name>
<dbReference type="PANTHER" id="PTHR30136:SF35">
    <property type="entry name" value="HTH-TYPE TRANSCRIPTIONAL REGULATOR RV1719"/>
    <property type="match status" value="1"/>
</dbReference>
<feature type="domain" description="HTH iclR-type" evidence="4">
    <location>
        <begin position="1"/>
        <end position="63"/>
    </location>
</feature>
<evidence type="ECO:0000259" key="5">
    <source>
        <dbReference type="PROSITE" id="PS51078"/>
    </source>
</evidence>
<dbReference type="GO" id="GO:0003700">
    <property type="term" value="F:DNA-binding transcription factor activity"/>
    <property type="evidence" value="ECO:0007669"/>
    <property type="project" value="TreeGrafter"/>
</dbReference>
<dbReference type="PROSITE" id="PS51078">
    <property type="entry name" value="ICLR_ED"/>
    <property type="match status" value="1"/>
</dbReference>
<dbReference type="InterPro" id="IPR014757">
    <property type="entry name" value="Tscrpt_reg_IclR_C"/>
</dbReference>
<evidence type="ECO:0000256" key="2">
    <source>
        <dbReference type="ARBA" id="ARBA00023125"/>
    </source>
</evidence>
<evidence type="ECO:0000313" key="7">
    <source>
        <dbReference type="Proteomes" id="UP000233343"/>
    </source>
</evidence>
<evidence type="ECO:0000259" key="4">
    <source>
        <dbReference type="PROSITE" id="PS51077"/>
    </source>
</evidence>
<reference evidence="6 7" key="1">
    <citation type="journal article" date="2010" name="Int. J. Syst. Evol. Microbiol.">
        <title>Bacillus horneckiae sp. nov., isolated from a spacecraft-assembly clean room.</title>
        <authorList>
            <person name="Vaishampayan P."/>
            <person name="Probst A."/>
            <person name="Krishnamurthi S."/>
            <person name="Ghosh S."/>
            <person name="Osman S."/>
            <person name="McDowall A."/>
            <person name="Ruckmani A."/>
            <person name="Mayilraj S."/>
            <person name="Venkateswaran K."/>
        </authorList>
    </citation>
    <scope>NUCLEOTIDE SEQUENCE [LARGE SCALE GENOMIC DNA]</scope>
    <source>
        <strain evidence="7">1PO1SC</strain>
    </source>
</reference>
<protein>
    <submittedName>
        <fullName evidence="6">IclR family transcriptional regulator</fullName>
    </submittedName>
</protein>
<dbReference type="InterPro" id="IPR036388">
    <property type="entry name" value="WH-like_DNA-bd_sf"/>
</dbReference>